<protein>
    <recommendedName>
        <fullName evidence="8">ATPase synthesis protein 25</fullName>
    </recommendedName>
</protein>
<feature type="region of interest" description="Disordered" evidence="9">
    <location>
        <begin position="38"/>
        <end position="214"/>
    </location>
</feature>
<dbReference type="OrthoDB" id="107372at2759"/>
<evidence type="ECO:0000313" key="10">
    <source>
        <dbReference type="EMBL" id="PFH60432.1"/>
    </source>
</evidence>
<keyword evidence="6 8" id="KW-0496">Mitochondrion</keyword>
<dbReference type="Gene3D" id="3.30.460.10">
    <property type="entry name" value="Beta Polymerase, domain 2"/>
    <property type="match status" value="1"/>
</dbReference>
<dbReference type="Proteomes" id="UP000037136">
    <property type="component" value="Unassembled WGS sequence"/>
</dbReference>
<evidence type="ECO:0000256" key="8">
    <source>
        <dbReference type="RuleBase" id="RU367062"/>
    </source>
</evidence>
<feature type="compositionally biased region" description="Polar residues" evidence="9">
    <location>
        <begin position="475"/>
        <end position="487"/>
    </location>
</feature>
<keyword evidence="7 8" id="KW-0472">Membrane</keyword>
<evidence type="ECO:0000256" key="2">
    <source>
        <dbReference type="ARBA" id="ARBA00004443"/>
    </source>
</evidence>
<feature type="compositionally biased region" description="Polar residues" evidence="9">
    <location>
        <begin position="450"/>
        <end position="465"/>
    </location>
</feature>
<dbReference type="PANTHER" id="PTHR28087">
    <property type="entry name" value="ATPASE SYNTHESIS PROTEIN 25, MITOCHONDRIAL"/>
    <property type="match status" value="1"/>
</dbReference>
<dbReference type="GO" id="GO:0005743">
    <property type="term" value="C:mitochondrial inner membrane"/>
    <property type="evidence" value="ECO:0007669"/>
    <property type="project" value="UniProtKB-SubCell"/>
</dbReference>
<dbReference type="GO" id="GO:0140053">
    <property type="term" value="P:mitochondrial gene expression"/>
    <property type="evidence" value="ECO:0007669"/>
    <property type="project" value="UniProtKB-UniRule"/>
</dbReference>
<comment type="function">
    <text evidence="8">Mitochondrial mRNA stabilization factor.</text>
</comment>
<comment type="subcellular location">
    <subcellularLocation>
        <location evidence="2 8">Mitochondrion inner membrane</location>
        <topology evidence="2 8">Peripheral membrane protein</topology>
        <orientation evidence="2 8">Matrix side</orientation>
    </subcellularLocation>
</comment>
<organism evidence="10 11">
    <name type="scientific">Ophiocordyceps unilateralis</name>
    <name type="common">Zombie-ant fungus</name>
    <name type="synonym">Torrubia unilateralis</name>
    <dbReference type="NCBI Taxonomy" id="268505"/>
    <lineage>
        <taxon>Eukaryota</taxon>
        <taxon>Fungi</taxon>
        <taxon>Dikarya</taxon>
        <taxon>Ascomycota</taxon>
        <taxon>Pezizomycotina</taxon>
        <taxon>Sordariomycetes</taxon>
        <taxon>Hypocreomycetidae</taxon>
        <taxon>Hypocreales</taxon>
        <taxon>Ophiocordycipitaceae</taxon>
        <taxon>Ophiocordyceps</taxon>
    </lineage>
</organism>
<dbReference type="PANTHER" id="PTHR28087:SF1">
    <property type="entry name" value="ATPASE SYNTHESIS PROTEIN 25, MITOCHONDRIAL"/>
    <property type="match status" value="1"/>
</dbReference>
<dbReference type="GO" id="GO:0048255">
    <property type="term" value="P:mRNA stabilization"/>
    <property type="evidence" value="ECO:0007669"/>
    <property type="project" value="TreeGrafter"/>
</dbReference>
<keyword evidence="11" id="KW-1185">Reference proteome</keyword>
<dbReference type="EMBL" id="LAZP02000129">
    <property type="protein sequence ID" value="PFH60432.1"/>
    <property type="molecule type" value="Genomic_DNA"/>
</dbReference>
<evidence type="ECO:0000256" key="4">
    <source>
        <dbReference type="ARBA" id="ARBA00022792"/>
    </source>
</evidence>
<feature type="compositionally biased region" description="Basic and acidic residues" evidence="9">
    <location>
        <begin position="134"/>
        <end position="169"/>
    </location>
</feature>
<dbReference type="InterPro" id="IPR040152">
    <property type="entry name" value="Atp25"/>
</dbReference>
<evidence type="ECO:0000256" key="7">
    <source>
        <dbReference type="ARBA" id="ARBA00023136"/>
    </source>
</evidence>
<feature type="compositionally biased region" description="Basic and acidic residues" evidence="9">
    <location>
        <begin position="65"/>
        <end position="83"/>
    </location>
</feature>
<evidence type="ECO:0000256" key="9">
    <source>
        <dbReference type="SAM" id="MobiDB-lite"/>
    </source>
</evidence>
<evidence type="ECO:0000256" key="3">
    <source>
        <dbReference type="ARBA" id="ARBA00010787"/>
    </source>
</evidence>
<sequence length="731" mass="80581">MAALRCCACRSAVLGAVLGRAAPTAHIFPRSYSPAAVRTLSTSQQPRSDEHDSRDLVNGDSGKLLVDEISGKATMEKIEKAPREAPPMAHENKKASSEGNRASAFKREPTAEETKATPENDQANSKPCFLGVEPPRRSDERDSRNIINSDSDKLPMDETSRKAPMEKIGKASLESPQEDEEASFEDKEASASESEATAEDTEATAENDQANSKPWFLEVEPPSKAWKPHEASLPKPPADAPSLLAPMIQYVYEDMGLDDLALLDLRDLDPSPSLGPSLMMVIATARSGRHLHVSAGRFVRWLRRNYGVRAKGDGLIGSALLRTKLRRLRKKAKLMGTNSMVVPQGDYGLTTDWVCVTFSTGNGAMAEVEHYDQSGRLSGFGRAHSGTTVAVQCLTEQRRNELDLESLWQEQLRSSIKRSRRIQGEASNAAEIETVVSTKLQLPRPTFSSAFQTRWQDPSQQQRAFSTAARRLQANEESQTAQPTSGQDVPADGLAALRRRVLDVQLKALPLDAATLNDLLAGVLLISSPRADTESERLALVDGLLLTGQERGLIIDSRDMLVALIASLVLSPAYGQKLAQAQSNLEAVLLDKQSTPQEEHTLRLMDAYARRGLWARFSEAFRTPARFQLPRSPIVYELAFRSLAATQNSVLCKDCLRWMYPDMLREVPPVAPMGLLFDRLKECILLADPSVEEERQAFTPETEMGARKALRSEFKVMLNDVCEKHVNATLV</sequence>
<gene>
    <name evidence="10" type="ORF">XA68_10946</name>
</gene>
<keyword evidence="4 8" id="KW-0999">Mitochondrion inner membrane</keyword>
<dbReference type="STRING" id="268505.A0A2A9PHP3"/>
<comment type="similarity">
    <text evidence="3 8">Belongs to the ATP25 family.</text>
</comment>
<dbReference type="InterPro" id="IPR043519">
    <property type="entry name" value="NT_sf"/>
</dbReference>
<evidence type="ECO:0000256" key="1">
    <source>
        <dbReference type="ARBA" id="ARBA00003470"/>
    </source>
</evidence>
<comment type="caution">
    <text evidence="10">The sequence shown here is derived from an EMBL/GenBank/DDBJ whole genome shotgun (WGS) entry which is preliminary data.</text>
</comment>
<keyword evidence="5 8" id="KW-0809">Transit peptide</keyword>
<reference evidence="10 11" key="1">
    <citation type="journal article" date="2015" name="BMC Genomics">
        <title>Gene expression during zombie ant biting behavior reflects the complexity underlying fungal parasitic behavioral manipulation.</title>
        <authorList>
            <person name="de Bekker C."/>
            <person name="Ohm R.A."/>
            <person name="Loreto R.G."/>
            <person name="Sebastian A."/>
            <person name="Albert I."/>
            <person name="Merrow M."/>
            <person name="Brachmann A."/>
            <person name="Hughes D.P."/>
        </authorList>
    </citation>
    <scope>NUCLEOTIDE SEQUENCE [LARGE SCALE GENOMIC DNA]</scope>
    <source>
        <strain evidence="10 11">SC16a</strain>
    </source>
</reference>
<feature type="compositionally biased region" description="Acidic residues" evidence="9">
    <location>
        <begin position="196"/>
        <end position="205"/>
    </location>
</feature>
<name>A0A2A9PHP3_OPHUN</name>
<evidence type="ECO:0000256" key="6">
    <source>
        <dbReference type="ARBA" id="ARBA00023128"/>
    </source>
</evidence>
<feature type="compositionally biased region" description="Basic and acidic residues" evidence="9">
    <location>
        <begin position="47"/>
        <end position="57"/>
    </location>
</feature>
<comment type="function">
    <text evidence="1">Probable mitochondrial mRNA stabilization factor.</text>
</comment>
<feature type="region of interest" description="Disordered" evidence="9">
    <location>
        <begin position="450"/>
        <end position="490"/>
    </location>
</feature>
<evidence type="ECO:0000313" key="11">
    <source>
        <dbReference type="Proteomes" id="UP000037136"/>
    </source>
</evidence>
<evidence type="ECO:0000256" key="5">
    <source>
        <dbReference type="ARBA" id="ARBA00022946"/>
    </source>
</evidence>
<accession>A0A2A9PHP3</accession>
<feature type="compositionally biased region" description="Basic and acidic residues" evidence="9">
    <location>
        <begin position="105"/>
        <end position="118"/>
    </location>
</feature>
<proteinExistence type="inferred from homology"/>
<reference evidence="10 11" key="2">
    <citation type="journal article" date="2017" name="Sci. Rep.">
        <title>Ant-infecting Ophiocordyceps genomes reveal a high diversity of potential behavioral manipulation genes and a possible major role for enterotoxins.</title>
        <authorList>
            <person name="de Bekker C."/>
            <person name="Ohm R.A."/>
            <person name="Evans H.C."/>
            <person name="Brachmann A."/>
            <person name="Hughes D.P."/>
        </authorList>
    </citation>
    <scope>NUCLEOTIDE SEQUENCE [LARGE SCALE GENOMIC DNA]</scope>
    <source>
        <strain evidence="10 11">SC16a</strain>
    </source>
</reference>
<dbReference type="AlphaFoldDB" id="A0A2A9PHP3"/>